<reference evidence="6 7" key="1">
    <citation type="submission" date="2019-03" db="EMBL/GenBank/DDBJ databases">
        <title>Metabolic potential of uncultured bacteria and archaea associated with petroleum seepage in deep-sea sediments.</title>
        <authorList>
            <person name="Dong X."/>
            <person name="Hubert C."/>
        </authorList>
    </citation>
    <scope>NUCLEOTIDE SEQUENCE [LARGE SCALE GENOMIC DNA]</scope>
    <source>
        <strain evidence="6">E29_bin52</strain>
    </source>
</reference>
<dbReference type="Gene3D" id="1.20.1090.10">
    <property type="entry name" value="Dehydroquinate synthase-like - alpha domain"/>
    <property type="match status" value="1"/>
</dbReference>
<dbReference type="Proteomes" id="UP000319130">
    <property type="component" value="Unassembled WGS sequence"/>
</dbReference>
<keyword evidence="3" id="KW-0520">NAD</keyword>
<comment type="similarity">
    <text evidence="1">Belongs to the iron-containing alcohol dehydrogenase family.</text>
</comment>
<dbReference type="InterPro" id="IPR018211">
    <property type="entry name" value="ADH_Fe_CS"/>
</dbReference>
<dbReference type="FunFam" id="3.40.50.1970:FF:000003">
    <property type="entry name" value="Alcohol dehydrogenase, iron-containing"/>
    <property type="match status" value="1"/>
</dbReference>
<accession>A0A523W964</accession>
<dbReference type="InterPro" id="IPR056798">
    <property type="entry name" value="ADH_Fe_C"/>
</dbReference>
<evidence type="ECO:0000259" key="5">
    <source>
        <dbReference type="Pfam" id="PF25137"/>
    </source>
</evidence>
<dbReference type="Pfam" id="PF00465">
    <property type="entry name" value="Fe-ADH"/>
    <property type="match status" value="1"/>
</dbReference>
<dbReference type="GO" id="GO:0004022">
    <property type="term" value="F:alcohol dehydrogenase (NAD+) activity"/>
    <property type="evidence" value="ECO:0007669"/>
    <property type="project" value="TreeGrafter"/>
</dbReference>
<organism evidence="6 7">
    <name type="scientific">Aerophobetes bacterium</name>
    <dbReference type="NCBI Taxonomy" id="2030807"/>
    <lineage>
        <taxon>Bacteria</taxon>
        <taxon>Candidatus Aerophobota</taxon>
    </lineage>
</organism>
<dbReference type="SUPFAM" id="SSF56796">
    <property type="entry name" value="Dehydroquinate synthase-like"/>
    <property type="match status" value="1"/>
</dbReference>
<evidence type="ECO:0000259" key="4">
    <source>
        <dbReference type="Pfam" id="PF00465"/>
    </source>
</evidence>
<name>A0A523W964_UNCAE</name>
<dbReference type="Pfam" id="PF25137">
    <property type="entry name" value="ADH_Fe_C"/>
    <property type="match status" value="1"/>
</dbReference>
<evidence type="ECO:0000313" key="7">
    <source>
        <dbReference type="Proteomes" id="UP000319130"/>
    </source>
</evidence>
<dbReference type="PANTHER" id="PTHR11496">
    <property type="entry name" value="ALCOHOL DEHYDROGENASE"/>
    <property type="match status" value="1"/>
</dbReference>
<dbReference type="InterPro" id="IPR039697">
    <property type="entry name" value="Alcohol_dehydrogenase_Fe"/>
</dbReference>
<dbReference type="InterPro" id="IPR001670">
    <property type="entry name" value="ADH_Fe/GldA"/>
</dbReference>
<evidence type="ECO:0000256" key="1">
    <source>
        <dbReference type="ARBA" id="ARBA00007358"/>
    </source>
</evidence>
<dbReference type="PANTHER" id="PTHR11496:SF102">
    <property type="entry name" value="ALCOHOL DEHYDROGENASE 4"/>
    <property type="match status" value="1"/>
</dbReference>
<protein>
    <submittedName>
        <fullName evidence="6">Iron-containing alcohol dehydrogenase</fullName>
    </submittedName>
</protein>
<feature type="domain" description="Alcohol dehydrogenase iron-type/glycerol dehydrogenase GldA" evidence="4">
    <location>
        <begin position="10"/>
        <end position="178"/>
    </location>
</feature>
<gene>
    <name evidence="6" type="ORF">E3J48_02380</name>
</gene>
<feature type="domain" description="Fe-containing alcohol dehydrogenase-like C-terminal" evidence="5">
    <location>
        <begin position="189"/>
        <end position="385"/>
    </location>
</feature>
<dbReference type="Gene3D" id="3.40.50.1970">
    <property type="match status" value="1"/>
</dbReference>
<dbReference type="GO" id="GO:0046872">
    <property type="term" value="F:metal ion binding"/>
    <property type="evidence" value="ECO:0007669"/>
    <property type="project" value="InterPro"/>
</dbReference>
<dbReference type="FunFam" id="1.20.1090.10:FF:000001">
    <property type="entry name" value="Aldehyde-alcohol dehydrogenase"/>
    <property type="match status" value="1"/>
</dbReference>
<evidence type="ECO:0000256" key="3">
    <source>
        <dbReference type="ARBA" id="ARBA00023027"/>
    </source>
</evidence>
<dbReference type="AlphaFoldDB" id="A0A523W964"/>
<sequence length="391" mass="41335">MKQARFFRIPSGVIVGCNASSFAGREAKKLGGTKALIVTDRNLTEMGFLSGIESSLDSEKIDHEVFDQVTAEPTVDYVEKGLDLYRRSKCDFIIALGGGSPIDTAKAVCIMASNPGVIQDYKGLDKVSSPGAPLIAIPTTAGTGSETTIFTIITDTRTNVKMLIGSPFILPSVALVDPLLTASSPPSVTAATGVDALTHAIEAYVSVKAQPMSDVFALSAIKFLSENLRQAWANGDNLEARSLTMLGAFQAGVAFSNSSVALVHGMSRPIGAYFHVPHGLSNAVLLAPVVEFSISGNPKRYADIARAMGEKVEGLGVMEGASKASKAVRELVRDTKIPALATLGVTREKLKTVVGKMADDAIASGSPGNNPRKATKEEIVELYWKTFNQDL</sequence>
<comment type="caution">
    <text evidence="6">The sequence shown here is derived from an EMBL/GenBank/DDBJ whole genome shotgun (WGS) entry which is preliminary data.</text>
</comment>
<dbReference type="CDD" id="cd08194">
    <property type="entry name" value="Fe-ADH-like"/>
    <property type="match status" value="1"/>
</dbReference>
<dbReference type="PROSITE" id="PS00913">
    <property type="entry name" value="ADH_IRON_1"/>
    <property type="match status" value="1"/>
</dbReference>
<evidence type="ECO:0000313" key="6">
    <source>
        <dbReference type="EMBL" id="TET63545.1"/>
    </source>
</evidence>
<proteinExistence type="inferred from homology"/>
<evidence type="ECO:0000256" key="2">
    <source>
        <dbReference type="ARBA" id="ARBA00023002"/>
    </source>
</evidence>
<keyword evidence="2" id="KW-0560">Oxidoreductase</keyword>
<dbReference type="EMBL" id="SOIZ01000098">
    <property type="protein sequence ID" value="TET63545.1"/>
    <property type="molecule type" value="Genomic_DNA"/>
</dbReference>